<gene>
    <name evidence="1" type="ORF">CHF27_004290</name>
</gene>
<dbReference type="RefSeq" id="WP_095406089.1">
    <property type="nucleotide sequence ID" value="NZ_NOJZ02000004.1"/>
</dbReference>
<name>A0A371IV21_9FIRM</name>
<dbReference type="InterPro" id="IPR009078">
    <property type="entry name" value="Ferritin-like_SF"/>
</dbReference>
<dbReference type="CDD" id="cd00657">
    <property type="entry name" value="Ferritin_like"/>
    <property type="match status" value="1"/>
</dbReference>
<accession>A0A371IV21</accession>
<protein>
    <submittedName>
        <fullName evidence="1">Ferritin-like domain-containing protein</fullName>
    </submittedName>
</protein>
<dbReference type="OrthoDB" id="573482at2"/>
<dbReference type="Gene3D" id="1.20.1260.10">
    <property type="match status" value="1"/>
</dbReference>
<dbReference type="InterPro" id="IPR012347">
    <property type="entry name" value="Ferritin-like"/>
</dbReference>
<dbReference type="AlphaFoldDB" id="A0A371IV21"/>
<evidence type="ECO:0000313" key="2">
    <source>
        <dbReference type="Proteomes" id="UP000243494"/>
    </source>
</evidence>
<keyword evidence="2" id="KW-1185">Reference proteome</keyword>
<proteinExistence type="predicted"/>
<reference evidence="1 2" key="1">
    <citation type="journal article" date="2017" name="Genome Announc.">
        <title>Draft Genome Sequence of Romboutsia maritimum sp. nov. Strain CCRI-22766(T), Isolated from Coastal Estuarine Mud.</title>
        <authorList>
            <person name="Maheux A.F."/>
            <person name="Boudreau D.K."/>
            <person name="Berube E."/>
            <person name="Boissinot M."/>
            <person name="Raymond F."/>
            <person name="Brodeur S."/>
            <person name="Corbeil J."/>
            <person name="Brightwell G."/>
            <person name="Broda D."/>
            <person name="Omar R.F."/>
            <person name="Bergeron M.G."/>
        </authorList>
    </citation>
    <scope>NUCLEOTIDE SEQUENCE [LARGE SCALE GENOMIC DNA]</scope>
    <source>
        <strain evidence="1 2">CCRI-22766</strain>
    </source>
</reference>
<evidence type="ECO:0000313" key="1">
    <source>
        <dbReference type="EMBL" id="RDY24309.1"/>
    </source>
</evidence>
<dbReference type="Proteomes" id="UP000243494">
    <property type="component" value="Unassembled WGS sequence"/>
</dbReference>
<dbReference type="EMBL" id="NOJZ02000004">
    <property type="protein sequence ID" value="RDY24309.1"/>
    <property type="molecule type" value="Genomic_DNA"/>
</dbReference>
<comment type="caution">
    <text evidence="1">The sequence shown here is derived from an EMBL/GenBank/DDBJ whole genome shotgun (WGS) entry which is preliminary data.</text>
</comment>
<organism evidence="1 2">
    <name type="scientific">Romboutsia maritimum</name>
    <dbReference type="NCBI Taxonomy" id="2020948"/>
    <lineage>
        <taxon>Bacteria</taxon>
        <taxon>Bacillati</taxon>
        <taxon>Bacillota</taxon>
        <taxon>Clostridia</taxon>
        <taxon>Peptostreptococcales</taxon>
        <taxon>Peptostreptococcaceae</taxon>
        <taxon>Romboutsia</taxon>
    </lineage>
</organism>
<sequence>MYNWIYPNPVQLKNSIDLIGKSIESERKDSQFYQWLIDNIPIEDLSSRQSNKIKKTIESIRDDELRHNKMYKEMYYQITGKEMKIEEEEFIAPVNFRIGIEDAMMGELEAVKKYREIMNGLPSLYYRDKVFNILSDELRHANLYNYIYTNIITGKEK</sequence>
<dbReference type="SUPFAM" id="SSF47240">
    <property type="entry name" value="Ferritin-like"/>
    <property type="match status" value="1"/>
</dbReference>